<evidence type="ECO:0000313" key="2">
    <source>
        <dbReference type="Proteomes" id="UP001410795"/>
    </source>
</evidence>
<sequence length="296" mass="32388">MLAFITSLRHPDNAADYPRIEALLQGTLASIAQQSSDDYVVIVVGNRAPSFPLPPRTHFVPVDFAPPVAAHGPHADRSGFVHDKGTKIGIGLVAARAHQPSHVMIFDADDFLHRDVVLFVGRNPAARGWAIDKGWIYSRSRNGYRRQDGFNRTCGTSYILPFDAYGVPEDLSTSATQQELVDGFGEVLPNIMGAHRNAVQWHLDRGRVLERLPFRAAVYHVDTGENHSGKALPGIVRPWNRRLGDLFAIRPTRGPLATLWAAIGPRALAQSAVSFGRRVVKGVSARAKRLTSAARG</sequence>
<keyword evidence="2" id="KW-1185">Reference proteome</keyword>
<organism evidence="1 2">
    <name type="scientific">Microbacterium marinilacus</name>
    <dbReference type="NCBI Taxonomy" id="415209"/>
    <lineage>
        <taxon>Bacteria</taxon>
        <taxon>Bacillati</taxon>
        <taxon>Actinomycetota</taxon>
        <taxon>Actinomycetes</taxon>
        <taxon>Micrococcales</taxon>
        <taxon>Microbacteriaceae</taxon>
        <taxon>Microbacterium</taxon>
    </lineage>
</organism>
<name>A0ABP7BDN9_9MICO</name>
<comment type="caution">
    <text evidence="1">The sequence shown here is derived from an EMBL/GenBank/DDBJ whole genome shotgun (WGS) entry which is preliminary data.</text>
</comment>
<gene>
    <name evidence="1" type="ORF">GCM10022202_15160</name>
</gene>
<dbReference type="Proteomes" id="UP001410795">
    <property type="component" value="Unassembled WGS sequence"/>
</dbReference>
<dbReference type="RefSeq" id="WP_221858853.1">
    <property type="nucleotide sequence ID" value="NZ_BAAAYV010000006.1"/>
</dbReference>
<accession>A0ABP7BDN9</accession>
<proteinExistence type="predicted"/>
<evidence type="ECO:0000313" key="1">
    <source>
        <dbReference type="EMBL" id="GAA3655900.1"/>
    </source>
</evidence>
<reference evidence="2" key="1">
    <citation type="journal article" date="2019" name="Int. J. Syst. Evol. Microbiol.">
        <title>The Global Catalogue of Microorganisms (GCM) 10K type strain sequencing project: providing services to taxonomists for standard genome sequencing and annotation.</title>
        <authorList>
            <consortium name="The Broad Institute Genomics Platform"/>
            <consortium name="The Broad Institute Genome Sequencing Center for Infectious Disease"/>
            <person name="Wu L."/>
            <person name="Ma J."/>
        </authorList>
    </citation>
    <scope>NUCLEOTIDE SEQUENCE [LARGE SCALE GENOMIC DNA]</scope>
    <source>
        <strain evidence="2">JCM 16546</strain>
    </source>
</reference>
<protein>
    <submittedName>
        <fullName evidence="1">Glycosyltransferase family A protein</fullName>
    </submittedName>
</protein>
<dbReference type="EMBL" id="BAAAYV010000006">
    <property type="protein sequence ID" value="GAA3655900.1"/>
    <property type="molecule type" value="Genomic_DNA"/>
</dbReference>